<organism evidence="8 9">
    <name type="scientific">Abeliophyllum distichum</name>
    <dbReference type="NCBI Taxonomy" id="126358"/>
    <lineage>
        <taxon>Eukaryota</taxon>
        <taxon>Viridiplantae</taxon>
        <taxon>Streptophyta</taxon>
        <taxon>Embryophyta</taxon>
        <taxon>Tracheophyta</taxon>
        <taxon>Spermatophyta</taxon>
        <taxon>Magnoliopsida</taxon>
        <taxon>eudicotyledons</taxon>
        <taxon>Gunneridae</taxon>
        <taxon>Pentapetalae</taxon>
        <taxon>asterids</taxon>
        <taxon>lamiids</taxon>
        <taxon>Lamiales</taxon>
        <taxon>Oleaceae</taxon>
        <taxon>Forsythieae</taxon>
        <taxon>Abeliophyllum</taxon>
    </lineage>
</organism>
<sequence length="612" mass="69000">MGLRSEGRNLSFNILSVIGNGDISSTAASTLSRSNSDPPSLQNDAASSPTHTNRKKKKRKNKRGTISASSPISESSETNGDINCSSNIVGVEYTSRKYSYTVVQTESTNVRVAEKSENDSAVSTATGTPVVGPPLFGELRQRNVSSVVNGGGDEMPMSLRGEMSANANNDNKVKEEVEESQSVLKESNLNQRRENNGKKLEKEESLDWNKFMAEDQNYAFPVEKSPVKYFMEEMHAGNSLRSTTTPGNDKERERVYDTIFRLPWRCELLIDVGFFVCLDSFLSLLTIMPARMIMTFLRILRTRQFKKPSSAELSDFGCLFVLLSGVSLLQQTDISLIYHMIRGQGTIKLYVVYNVLEIFDRLFQSFGGDVMQALFNSASGLATCSPEDMQFWLWRFISDEVLAAITLSTCIVSHNNALFAMLVSNNFAEIKSNVFKRYSKDNVHNLVYLDSVERFHILAFILFVLAQNILEAEGPWFESFLFNALVVYLCEVMIDIIKHSFVAKFNNIKPIAFSEFLEDLCKQTLNIQTENEKKNLTFVPLAPACVVIRVLSPVYSAHLPSSPCLWRLFWICLLFVATFLMLASLKVMIGTGLQKFARWYVNRCQKRKIHTD</sequence>
<comment type="similarity">
    <text evidence="2">Belongs to the TAPT1 family.</text>
</comment>
<keyword evidence="4 7" id="KW-1133">Transmembrane helix</keyword>
<comment type="caution">
    <text evidence="8">The sequence shown here is derived from an EMBL/GenBank/DDBJ whole genome shotgun (WGS) entry which is preliminary data.</text>
</comment>
<dbReference type="PANTHER" id="PTHR13317:SF4">
    <property type="entry name" value="TRANSMEMBRANE ANTERIOR POSTERIOR TRANSFORMATION PROTEIN 1 HOMOLOG"/>
    <property type="match status" value="1"/>
</dbReference>
<evidence type="ECO:0000256" key="4">
    <source>
        <dbReference type="ARBA" id="ARBA00022989"/>
    </source>
</evidence>
<feature type="compositionally biased region" description="Low complexity" evidence="6">
    <location>
        <begin position="66"/>
        <end position="77"/>
    </location>
</feature>
<dbReference type="PANTHER" id="PTHR13317">
    <property type="entry name" value="TRANSMEMBRANE ANTERIOR POSTERIOR TRANSFORMATION PROTEIN 1 HOMOLOG"/>
    <property type="match status" value="1"/>
</dbReference>
<evidence type="ECO:0000256" key="7">
    <source>
        <dbReference type="SAM" id="Phobius"/>
    </source>
</evidence>
<dbReference type="Proteomes" id="UP001604336">
    <property type="component" value="Unassembled WGS sequence"/>
</dbReference>
<feature type="compositionally biased region" description="Basic residues" evidence="6">
    <location>
        <begin position="52"/>
        <end position="63"/>
    </location>
</feature>
<dbReference type="Pfam" id="PF05346">
    <property type="entry name" value="DUF747"/>
    <property type="match status" value="1"/>
</dbReference>
<feature type="transmembrane region" description="Helical" evidence="7">
    <location>
        <begin position="401"/>
        <end position="425"/>
    </location>
</feature>
<dbReference type="EMBL" id="JBFOLK010000009">
    <property type="protein sequence ID" value="KAL2485037.1"/>
    <property type="molecule type" value="Genomic_DNA"/>
</dbReference>
<feature type="transmembrane region" description="Helical" evidence="7">
    <location>
        <begin position="476"/>
        <end position="497"/>
    </location>
</feature>
<name>A0ABD1R9E3_9LAMI</name>
<gene>
    <name evidence="8" type="ORF">Adt_29793</name>
</gene>
<keyword evidence="5 7" id="KW-0472">Membrane</keyword>
<evidence type="ECO:0000313" key="9">
    <source>
        <dbReference type="Proteomes" id="UP001604336"/>
    </source>
</evidence>
<evidence type="ECO:0000256" key="2">
    <source>
        <dbReference type="ARBA" id="ARBA00008803"/>
    </source>
</evidence>
<proteinExistence type="inferred from homology"/>
<dbReference type="InterPro" id="IPR008010">
    <property type="entry name" value="Tatp1"/>
</dbReference>
<comment type="subcellular location">
    <subcellularLocation>
        <location evidence="1">Membrane</location>
        <topology evidence="1">Multi-pass membrane protein</topology>
    </subcellularLocation>
</comment>
<keyword evidence="3 7" id="KW-0812">Transmembrane</keyword>
<keyword evidence="9" id="KW-1185">Reference proteome</keyword>
<feature type="transmembrane region" description="Helical" evidence="7">
    <location>
        <begin position="446"/>
        <end position="470"/>
    </location>
</feature>
<accession>A0ABD1R9E3</accession>
<dbReference type="AlphaFoldDB" id="A0ABD1R9E3"/>
<evidence type="ECO:0000313" key="8">
    <source>
        <dbReference type="EMBL" id="KAL2485037.1"/>
    </source>
</evidence>
<evidence type="ECO:0000256" key="5">
    <source>
        <dbReference type="ARBA" id="ARBA00023136"/>
    </source>
</evidence>
<feature type="region of interest" description="Disordered" evidence="6">
    <location>
        <begin position="162"/>
        <end position="201"/>
    </location>
</feature>
<feature type="region of interest" description="Disordered" evidence="6">
    <location>
        <begin position="28"/>
        <end position="85"/>
    </location>
</feature>
<feature type="transmembrane region" description="Helical" evidence="7">
    <location>
        <begin position="568"/>
        <end position="589"/>
    </location>
</feature>
<feature type="compositionally biased region" description="Polar residues" evidence="6">
    <location>
        <begin position="28"/>
        <end position="51"/>
    </location>
</feature>
<dbReference type="GO" id="GO:0016020">
    <property type="term" value="C:membrane"/>
    <property type="evidence" value="ECO:0007669"/>
    <property type="project" value="UniProtKB-SubCell"/>
</dbReference>
<evidence type="ECO:0000256" key="1">
    <source>
        <dbReference type="ARBA" id="ARBA00004141"/>
    </source>
</evidence>
<evidence type="ECO:0000256" key="3">
    <source>
        <dbReference type="ARBA" id="ARBA00022692"/>
    </source>
</evidence>
<feature type="compositionally biased region" description="Basic and acidic residues" evidence="6">
    <location>
        <begin position="191"/>
        <end position="201"/>
    </location>
</feature>
<feature type="transmembrane region" description="Helical" evidence="7">
    <location>
        <begin position="536"/>
        <end position="556"/>
    </location>
</feature>
<reference evidence="9" key="1">
    <citation type="submission" date="2024-07" db="EMBL/GenBank/DDBJ databases">
        <title>Two chromosome-level genome assemblies of Korean endemic species Abeliophyllum distichum and Forsythia ovata (Oleaceae).</title>
        <authorList>
            <person name="Jang H."/>
        </authorList>
    </citation>
    <scope>NUCLEOTIDE SEQUENCE [LARGE SCALE GENOMIC DNA]</scope>
</reference>
<evidence type="ECO:0000256" key="6">
    <source>
        <dbReference type="SAM" id="MobiDB-lite"/>
    </source>
</evidence>
<protein>
    <submittedName>
        <fullName evidence="8">Protein POLLEN DEFECTIVE IN GUIDANCE 1</fullName>
    </submittedName>
</protein>